<dbReference type="AlphaFoldDB" id="A0A3D9N4B3"/>
<evidence type="ECO:0000256" key="1">
    <source>
        <dbReference type="SAM" id="Coils"/>
    </source>
</evidence>
<protein>
    <submittedName>
        <fullName evidence="2">AAA domain-containing protein</fullName>
    </submittedName>
</protein>
<sequence length="653" mass="75490">MQIKKIILYSKNKKDEPRVINFNTGALNIITGESKSGKSALVGIIEYCLGSKNCNIYDGVIRDKTNFFAIVITFGDENVFISRLNPDVKNKLTINEIYIERSYTDRNLPLVENFQPNFNTSLLKSFLSEKLNINENIHIPDSLSRDPLEANFRHARIFSFQPQFVIAQPNQLFYKQDDSFVKMAIKDTLPYFLGAINADSLQIEREITKKKRLLNQLTREKREEEKLKEDGVSKAYSLIEEAKEIGLLEKNTNPKSVKEAYGILLCVKDWEYKEIDFKGDDSGLKKLIEERLLVKHKLGKIEDDINAVKHYMKTASKYSNEIRQQEIRLESIGFFNDKEDSVDINTCPLCDNHIEVSNPTIENIKSNLLEIRNDLKNTTQESPRVQTYLDNLDDSQIQLQNQLEIVERGITALYNQKDKARTLRDLNIRRGRVIGRVSLFLENINLEETKSQLEKHIKVLQDDIDDLLMKVDKESNEDKLNSILNRINLQMTEWSNLIDVEYQGNPIRFDIKNLDLIVDTEDKPISLSRGIGSGANWVAYHLLLLMALHKTFVNKDRPVPRFLFIDQPTQVYYPPENNPNIVEIDSEGSSDDKAVKLMFDFMYKVAKELSPNFQIIVMDHALLNNNEFKESVIEVWRGGTKLIPQEWISESNL</sequence>
<dbReference type="SUPFAM" id="SSF52540">
    <property type="entry name" value="P-loop containing nucleoside triphosphate hydrolases"/>
    <property type="match status" value="1"/>
</dbReference>
<dbReference type="RefSeq" id="WP_115808897.1">
    <property type="nucleotide sequence ID" value="NZ_QREI01000002.1"/>
</dbReference>
<dbReference type="InterPro" id="IPR027417">
    <property type="entry name" value="P-loop_NTPase"/>
</dbReference>
<keyword evidence="3" id="KW-1185">Reference proteome</keyword>
<reference evidence="2 3" key="1">
    <citation type="submission" date="2018-07" db="EMBL/GenBank/DDBJ databases">
        <title>Genomic Encyclopedia of Type Strains, Phase III (KMG-III): the genomes of soil and plant-associated and newly described type strains.</title>
        <authorList>
            <person name="Whitman W."/>
        </authorList>
    </citation>
    <scope>NUCLEOTIDE SEQUENCE [LARGE SCALE GENOMIC DNA]</scope>
    <source>
        <strain evidence="2 3">CECT 7948</strain>
    </source>
</reference>
<feature type="coiled-coil region" evidence="1">
    <location>
        <begin position="200"/>
        <end position="230"/>
    </location>
</feature>
<proteinExistence type="predicted"/>
<keyword evidence="1" id="KW-0175">Coiled coil</keyword>
<dbReference type="Gene3D" id="3.40.50.300">
    <property type="entry name" value="P-loop containing nucleotide triphosphate hydrolases"/>
    <property type="match status" value="1"/>
</dbReference>
<evidence type="ECO:0000313" key="2">
    <source>
        <dbReference type="EMBL" id="REE25930.1"/>
    </source>
</evidence>
<dbReference type="OrthoDB" id="103556at2"/>
<gene>
    <name evidence="2" type="ORF">DFQ09_102522</name>
</gene>
<dbReference type="InterPro" id="IPR022205">
    <property type="entry name" value="DUF3732"/>
</dbReference>
<evidence type="ECO:0000313" key="3">
    <source>
        <dbReference type="Proteomes" id="UP000256919"/>
    </source>
</evidence>
<name>A0A3D9N4B3_9FLAO</name>
<organism evidence="2 3">
    <name type="scientific">Winogradskyella pacifica</name>
    <dbReference type="NCBI Taxonomy" id="664642"/>
    <lineage>
        <taxon>Bacteria</taxon>
        <taxon>Pseudomonadati</taxon>
        <taxon>Bacteroidota</taxon>
        <taxon>Flavobacteriia</taxon>
        <taxon>Flavobacteriales</taxon>
        <taxon>Flavobacteriaceae</taxon>
        <taxon>Winogradskyella</taxon>
    </lineage>
</organism>
<dbReference type="Proteomes" id="UP000256919">
    <property type="component" value="Unassembled WGS sequence"/>
</dbReference>
<feature type="coiled-coil region" evidence="1">
    <location>
        <begin position="443"/>
        <end position="477"/>
    </location>
</feature>
<accession>A0A3D9N4B3</accession>
<dbReference type="EMBL" id="QREI01000002">
    <property type="protein sequence ID" value="REE25930.1"/>
    <property type="molecule type" value="Genomic_DNA"/>
</dbReference>
<comment type="caution">
    <text evidence="2">The sequence shown here is derived from an EMBL/GenBank/DDBJ whole genome shotgun (WGS) entry which is preliminary data.</text>
</comment>
<dbReference type="Pfam" id="PF12532">
    <property type="entry name" value="DUF3732"/>
    <property type="match status" value="1"/>
</dbReference>